<dbReference type="Proteomes" id="UP000033684">
    <property type="component" value="Unassembled WGS sequence"/>
</dbReference>
<dbReference type="OrthoDB" id="1941903at2"/>
<sequence>MLKAVKLLIILGLSLNFTGVSADTTLATKTKAIGKGVRANEQSYIISGKINSDGTILLGTGFDVVHNSEGHYTVYFDAPFSREPIVTLGAYPYVHAATNNAGLSSKNRSSFTVFVTTPDSNSWLDVDWEFIAVGPRQN</sequence>
<gene>
    <name evidence="2" type="ORF">VZ94_04355</name>
</gene>
<evidence type="ECO:0008006" key="4">
    <source>
        <dbReference type="Google" id="ProtNLM"/>
    </source>
</evidence>
<dbReference type="InterPro" id="IPR037221">
    <property type="entry name" value="H-type_lectin_dom_sf"/>
</dbReference>
<dbReference type="EMBL" id="LAJX01000033">
    <property type="protein sequence ID" value="KJV07491.1"/>
    <property type="molecule type" value="Genomic_DNA"/>
</dbReference>
<evidence type="ECO:0000256" key="1">
    <source>
        <dbReference type="SAM" id="SignalP"/>
    </source>
</evidence>
<reference evidence="2 3" key="2">
    <citation type="journal article" date="2016" name="Microb. Ecol.">
        <title>Genome Characteristics of a Novel Type I Methanotroph (Sn10-6) Isolated from a Flooded Indian Rice Field.</title>
        <authorList>
            <person name="Rahalkar M.C."/>
            <person name="Pandit P.S."/>
            <person name="Dhakephalkar P.K."/>
            <person name="Pore S."/>
            <person name="Arora P."/>
            <person name="Kapse N."/>
        </authorList>
    </citation>
    <scope>NUCLEOTIDE SEQUENCE [LARGE SCALE GENOMIC DNA]</scope>
    <source>
        <strain evidence="2 3">Sn10-6</strain>
    </source>
</reference>
<dbReference type="RefSeq" id="WP_045778299.1">
    <property type="nucleotide sequence ID" value="NZ_LAJX01000033.1"/>
</dbReference>
<accession>A0A0F3IL94</accession>
<dbReference type="SUPFAM" id="SSF141086">
    <property type="entry name" value="Agglutinin HPA-like"/>
    <property type="match status" value="1"/>
</dbReference>
<feature type="chain" id="PRO_5002462180" description="H-type lectin domain-containing protein" evidence="1">
    <location>
        <begin position="23"/>
        <end position="138"/>
    </location>
</feature>
<name>A0A0F3IL94_9GAMM</name>
<keyword evidence="3" id="KW-1185">Reference proteome</keyword>
<dbReference type="AlphaFoldDB" id="A0A0F3IL94"/>
<feature type="signal peptide" evidence="1">
    <location>
        <begin position="1"/>
        <end position="22"/>
    </location>
</feature>
<evidence type="ECO:0000313" key="3">
    <source>
        <dbReference type="Proteomes" id="UP000033684"/>
    </source>
</evidence>
<protein>
    <recommendedName>
        <fullName evidence="4">H-type lectin domain-containing protein</fullName>
    </recommendedName>
</protein>
<reference evidence="3" key="1">
    <citation type="submission" date="2015-03" db="EMBL/GenBank/DDBJ databases">
        <title>Draft genome sequence of a novel methanotroph (Sn10-6) isolated from flooded ricefield rhizosphere in India.</title>
        <authorList>
            <person name="Pandit P.S."/>
            <person name="Pore S.D."/>
            <person name="Arora P."/>
            <person name="Kapse N.G."/>
            <person name="Dhakephalkar P.K."/>
            <person name="Rahalkar M.C."/>
        </authorList>
    </citation>
    <scope>NUCLEOTIDE SEQUENCE [LARGE SCALE GENOMIC DNA]</scope>
    <source>
        <strain evidence="3">Sn10-6</strain>
    </source>
</reference>
<proteinExistence type="predicted"/>
<evidence type="ECO:0000313" key="2">
    <source>
        <dbReference type="EMBL" id="KJV07491.1"/>
    </source>
</evidence>
<keyword evidence="1" id="KW-0732">Signal</keyword>
<comment type="caution">
    <text evidence="2">The sequence shown here is derived from an EMBL/GenBank/DDBJ whole genome shotgun (WGS) entry which is preliminary data.</text>
</comment>
<organism evidence="2 3">
    <name type="scientific">Methylocucumis oryzae</name>
    <dbReference type="NCBI Taxonomy" id="1632867"/>
    <lineage>
        <taxon>Bacteria</taxon>
        <taxon>Pseudomonadati</taxon>
        <taxon>Pseudomonadota</taxon>
        <taxon>Gammaproteobacteria</taxon>
        <taxon>Methylococcales</taxon>
        <taxon>Methylococcaceae</taxon>
        <taxon>Methylocucumis</taxon>
    </lineage>
</organism>